<evidence type="ECO:0000256" key="1">
    <source>
        <dbReference type="SAM" id="MobiDB-lite"/>
    </source>
</evidence>
<dbReference type="EMBL" id="UINC01100901">
    <property type="protein sequence ID" value="SVC61312.1"/>
    <property type="molecule type" value="Genomic_DNA"/>
</dbReference>
<feature type="region of interest" description="Disordered" evidence="1">
    <location>
        <begin position="1"/>
        <end position="22"/>
    </location>
</feature>
<accession>A0A382NNL4</accession>
<name>A0A382NNL4_9ZZZZ</name>
<dbReference type="AlphaFoldDB" id="A0A382NNL4"/>
<organism evidence="2">
    <name type="scientific">marine metagenome</name>
    <dbReference type="NCBI Taxonomy" id="408172"/>
    <lineage>
        <taxon>unclassified sequences</taxon>
        <taxon>metagenomes</taxon>
        <taxon>ecological metagenomes</taxon>
    </lineage>
</organism>
<evidence type="ECO:0000313" key="2">
    <source>
        <dbReference type="EMBL" id="SVC61312.1"/>
    </source>
</evidence>
<feature type="non-terminal residue" evidence="2">
    <location>
        <position position="1"/>
    </location>
</feature>
<evidence type="ECO:0008006" key="3">
    <source>
        <dbReference type="Google" id="ProtNLM"/>
    </source>
</evidence>
<sequence>RFGLQESPLEGSGELNDPSLINSSIVPSEEHKYKTDISTETTVNIIQSVSTSLKFKYANSLSKSSIASTTENTSFSYYPLGNRGDEGFPITNWSINWSKIEKWWILDKLFKSVSLNHGFNGEQSMSYRNSEVQNEQYSFSYSPIIGINSKTKGRNPIIINASYNLNQTIKNIDESTERNHNNQMSVTIKFKKSGGLKMNTLFFRDFYIRNNMDFALTFNYNTDRKLMTSTRVSNLSDFNEHSKSMAWSFKPNVSYSFTNWVTGNFYVIYGVSENKTSGRKEEKDFGFNMNIKIQG</sequence>
<reference evidence="2" key="1">
    <citation type="submission" date="2018-05" db="EMBL/GenBank/DDBJ databases">
        <authorList>
            <person name="Lanie J.A."/>
            <person name="Ng W.-L."/>
            <person name="Kazmierczak K.M."/>
            <person name="Andrzejewski T.M."/>
            <person name="Davidsen T.M."/>
            <person name="Wayne K.J."/>
            <person name="Tettelin H."/>
            <person name="Glass J.I."/>
            <person name="Rusch D."/>
            <person name="Podicherti R."/>
            <person name="Tsui H.-C.T."/>
            <person name="Winkler M.E."/>
        </authorList>
    </citation>
    <scope>NUCLEOTIDE SEQUENCE</scope>
</reference>
<proteinExistence type="predicted"/>
<protein>
    <recommendedName>
        <fullName evidence="3">Outer membrane protein beta-barrel domain-containing protein</fullName>
    </recommendedName>
</protein>
<gene>
    <name evidence="2" type="ORF">METZ01_LOCUS314166</name>
</gene>